<reference evidence="3 4" key="1">
    <citation type="submission" date="2023-08" db="EMBL/GenBank/DDBJ databases">
        <title>Pleionea litopenaei sp. nov., isolated from stomach of juvenile Litopenaeus vannamei.</title>
        <authorList>
            <person name="Rho A.M."/>
            <person name="Hwang C.Y."/>
        </authorList>
    </citation>
    <scope>NUCLEOTIDE SEQUENCE [LARGE SCALE GENOMIC DNA]</scope>
    <source>
        <strain evidence="3 4">HL-JVS1</strain>
    </source>
</reference>
<dbReference type="PROSITE" id="PS51257">
    <property type="entry name" value="PROKAR_LIPOPROTEIN"/>
    <property type="match status" value="1"/>
</dbReference>
<evidence type="ECO:0008006" key="5">
    <source>
        <dbReference type="Google" id="ProtNLM"/>
    </source>
</evidence>
<feature type="chain" id="PRO_5041322584" description="Lipoprotein" evidence="2">
    <location>
        <begin position="29"/>
        <end position="160"/>
    </location>
</feature>
<protein>
    <recommendedName>
        <fullName evidence="5">Lipoprotein</fullName>
    </recommendedName>
</protein>
<dbReference type="EMBL" id="CP133548">
    <property type="protein sequence ID" value="WMS87913.1"/>
    <property type="molecule type" value="Genomic_DNA"/>
</dbReference>
<dbReference type="AlphaFoldDB" id="A0AA51RUV7"/>
<dbReference type="Proteomes" id="UP001239782">
    <property type="component" value="Chromosome"/>
</dbReference>
<sequence length="160" mass="17709">MLIKKTFLFSTISAIVLTLLACNSSSNEGDQQTKKQASEPKSSNTAQTVADTNNSQNNEELPEYLKNLQWVVEADVEKDLKAAVEKSDYSFLTLASRVPVVPGIDPNEAADLISRCGQKYIPGLGDVIFDDAHEKLHSKAMSYAKQYNKELLKYCKEASM</sequence>
<feature type="region of interest" description="Disordered" evidence="1">
    <location>
        <begin position="27"/>
        <end position="58"/>
    </location>
</feature>
<evidence type="ECO:0000313" key="4">
    <source>
        <dbReference type="Proteomes" id="UP001239782"/>
    </source>
</evidence>
<evidence type="ECO:0000313" key="3">
    <source>
        <dbReference type="EMBL" id="WMS87913.1"/>
    </source>
</evidence>
<dbReference type="KEGG" id="plei:Q9312_03090"/>
<evidence type="ECO:0000256" key="1">
    <source>
        <dbReference type="SAM" id="MobiDB-lite"/>
    </source>
</evidence>
<dbReference type="RefSeq" id="WP_309203077.1">
    <property type="nucleotide sequence ID" value="NZ_CP133548.1"/>
</dbReference>
<accession>A0AA51RUV7</accession>
<proteinExistence type="predicted"/>
<gene>
    <name evidence="3" type="ORF">Q9312_03090</name>
</gene>
<evidence type="ECO:0000256" key="2">
    <source>
        <dbReference type="SAM" id="SignalP"/>
    </source>
</evidence>
<keyword evidence="4" id="KW-1185">Reference proteome</keyword>
<keyword evidence="2" id="KW-0732">Signal</keyword>
<feature type="signal peptide" evidence="2">
    <location>
        <begin position="1"/>
        <end position="28"/>
    </location>
</feature>
<name>A0AA51RUV7_9GAMM</name>
<organism evidence="3 4">
    <name type="scientific">Pleionea litopenaei</name>
    <dbReference type="NCBI Taxonomy" id="3070815"/>
    <lineage>
        <taxon>Bacteria</taxon>
        <taxon>Pseudomonadati</taxon>
        <taxon>Pseudomonadota</taxon>
        <taxon>Gammaproteobacteria</taxon>
        <taxon>Oceanospirillales</taxon>
        <taxon>Pleioneaceae</taxon>
        <taxon>Pleionea</taxon>
    </lineage>
</organism>
<feature type="compositionally biased region" description="Polar residues" evidence="1">
    <location>
        <begin position="39"/>
        <end position="58"/>
    </location>
</feature>